<feature type="transmembrane region" description="Helical" evidence="1">
    <location>
        <begin position="104"/>
        <end position="122"/>
    </location>
</feature>
<protein>
    <recommendedName>
        <fullName evidence="2">DUF6534 domain-containing protein</fullName>
    </recommendedName>
</protein>
<proteinExistence type="predicted"/>
<feature type="transmembrane region" description="Helical" evidence="1">
    <location>
        <begin position="20"/>
        <end position="51"/>
    </location>
</feature>
<feature type="transmembrane region" description="Helical" evidence="1">
    <location>
        <begin position="63"/>
        <end position="84"/>
    </location>
</feature>
<keyword evidence="4" id="KW-1185">Reference proteome</keyword>
<dbReference type="Proteomes" id="UP001218188">
    <property type="component" value="Unassembled WGS sequence"/>
</dbReference>
<evidence type="ECO:0000313" key="4">
    <source>
        <dbReference type="Proteomes" id="UP001218188"/>
    </source>
</evidence>
<dbReference type="PANTHER" id="PTHR40465:SF1">
    <property type="entry name" value="DUF6534 DOMAIN-CONTAINING PROTEIN"/>
    <property type="match status" value="1"/>
</dbReference>
<accession>A0AAD6SLJ8</accession>
<organism evidence="3 4">
    <name type="scientific">Mycena alexandri</name>
    <dbReference type="NCBI Taxonomy" id="1745969"/>
    <lineage>
        <taxon>Eukaryota</taxon>
        <taxon>Fungi</taxon>
        <taxon>Dikarya</taxon>
        <taxon>Basidiomycota</taxon>
        <taxon>Agaricomycotina</taxon>
        <taxon>Agaricomycetes</taxon>
        <taxon>Agaricomycetidae</taxon>
        <taxon>Agaricales</taxon>
        <taxon>Marasmiineae</taxon>
        <taxon>Mycenaceae</taxon>
        <taxon>Mycena</taxon>
    </lineage>
</organism>
<keyword evidence="1" id="KW-1133">Transmembrane helix</keyword>
<dbReference type="Pfam" id="PF20152">
    <property type="entry name" value="DUF6534"/>
    <property type="match status" value="1"/>
</dbReference>
<evidence type="ECO:0000259" key="2">
    <source>
        <dbReference type="Pfam" id="PF20152"/>
    </source>
</evidence>
<feature type="transmembrane region" description="Helical" evidence="1">
    <location>
        <begin position="170"/>
        <end position="196"/>
    </location>
</feature>
<keyword evidence="1" id="KW-0812">Transmembrane</keyword>
<dbReference type="InterPro" id="IPR045339">
    <property type="entry name" value="DUF6534"/>
</dbReference>
<sequence>MSQLPTVPPTSPGEPLDIPFSLATTVGALELGVLLSVFLFGVLTVQTYIYFYRYPKDRGIYKLMVALTWTMDFGHTTAISHFIYTLTVTEYGQPEMLAIPPKSLDVAIFLSGWIGLLEQAWFTYRLYRFTKSLWLPLICAILALTRVGGSVGLFAVSLAGFTIQEYVTRVMWLIEAVIIVGAVLDVILAVSLCYYLNFWRRGGFRRMSKMVHQIMTWTIQTGIVTTTGALALLVTFLTMKDNLIYLAFFFLMAKRESLFSNSLLFSLNARERFARIFAEAFSTPGSVAVPRSLLGFQVQLNSISSTDPTAEPSKPEHAHDRYATVRIQADADASMRQTSGPHSIAFLASPWEGVSSWP</sequence>
<evidence type="ECO:0000256" key="1">
    <source>
        <dbReference type="SAM" id="Phobius"/>
    </source>
</evidence>
<comment type="caution">
    <text evidence="3">The sequence shown here is derived from an EMBL/GenBank/DDBJ whole genome shotgun (WGS) entry which is preliminary data.</text>
</comment>
<reference evidence="3" key="1">
    <citation type="submission" date="2023-03" db="EMBL/GenBank/DDBJ databases">
        <title>Massive genome expansion in bonnet fungi (Mycena s.s.) driven by repeated elements and novel gene families across ecological guilds.</title>
        <authorList>
            <consortium name="Lawrence Berkeley National Laboratory"/>
            <person name="Harder C.B."/>
            <person name="Miyauchi S."/>
            <person name="Viragh M."/>
            <person name="Kuo A."/>
            <person name="Thoen E."/>
            <person name="Andreopoulos B."/>
            <person name="Lu D."/>
            <person name="Skrede I."/>
            <person name="Drula E."/>
            <person name="Henrissat B."/>
            <person name="Morin E."/>
            <person name="Kohler A."/>
            <person name="Barry K."/>
            <person name="LaButti K."/>
            <person name="Morin E."/>
            <person name="Salamov A."/>
            <person name="Lipzen A."/>
            <person name="Mereny Z."/>
            <person name="Hegedus B."/>
            <person name="Baldrian P."/>
            <person name="Stursova M."/>
            <person name="Weitz H."/>
            <person name="Taylor A."/>
            <person name="Grigoriev I.V."/>
            <person name="Nagy L.G."/>
            <person name="Martin F."/>
            <person name="Kauserud H."/>
        </authorList>
    </citation>
    <scope>NUCLEOTIDE SEQUENCE</scope>
    <source>
        <strain evidence="3">CBHHK200</strain>
    </source>
</reference>
<dbReference type="AlphaFoldDB" id="A0AAD6SLJ8"/>
<keyword evidence="1" id="KW-0472">Membrane</keyword>
<gene>
    <name evidence="3" type="ORF">C8F04DRAFT_1265380</name>
</gene>
<feature type="transmembrane region" description="Helical" evidence="1">
    <location>
        <begin position="217"/>
        <end position="237"/>
    </location>
</feature>
<name>A0AAD6SLJ8_9AGAR</name>
<evidence type="ECO:0000313" key="3">
    <source>
        <dbReference type="EMBL" id="KAJ7028983.1"/>
    </source>
</evidence>
<dbReference type="PANTHER" id="PTHR40465">
    <property type="entry name" value="CHROMOSOME 1, WHOLE GENOME SHOTGUN SEQUENCE"/>
    <property type="match status" value="1"/>
</dbReference>
<dbReference type="EMBL" id="JARJCM010000106">
    <property type="protein sequence ID" value="KAJ7028983.1"/>
    <property type="molecule type" value="Genomic_DNA"/>
</dbReference>
<feature type="domain" description="DUF6534" evidence="2">
    <location>
        <begin position="182"/>
        <end position="271"/>
    </location>
</feature>
<feature type="transmembrane region" description="Helical" evidence="1">
    <location>
        <begin position="134"/>
        <end position="158"/>
    </location>
</feature>